<dbReference type="GO" id="GO:0004713">
    <property type="term" value="F:protein tyrosine kinase activity"/>
    <property type="evidence" value="ECO:0007669"/>
    <property type="project" value="TreeGrafter"/>
</dbReference>
<comment type="similarity">
    <text evidence="2">Belongs to the CpsC/CapA family.</text>
</comment>
<evidence type="ECO:0000256" key="6">
    <source>
        <dbReference type="ARBA" id="ARBA00023136"/>
    </source>
</evidence>
<evidence type="ECO:0000256" key="4">
    <source>
        <dbReference type="ARBA" id="ARBA00022692"/>
    </source>
</evidence>
<dbReference type="PANTHER" id="PTHR32309">
    <property type="entry name" value="TYROSINE-PROTEIN KINASE"/>
    <property type="match status" value="1"/>
</dbReference>
<feature type="transmembrane region" description="Helical" evidence="7">
    <location>
        <begin position="16"/>
        <end position="34"/>
    </location>
</feature>
<keyword evidence="6 7" id="KW-0472">Membrane</keyword>
<dbReference type="InterPro" id="IPR050445">
    <property type="entry name" value="Bact_polysacc_biosynth/exp"/>
</dbReference>
<evidence type="ECO:0000256" key="7">
    <source>
        <dbReference type="SAM" id="Phobius"/>
    </source>
</evidence>
<feature type="transmembrane region" description="Helical" evidence="7">
    <location>
        <begin position="167"/>
        <end position="188"/>
    </location>
</feature>
<evidence type="ECO:0000313" key="10">
    <source>
        <dbReference type="Proteomes" id="UP000225135"/>
    </source>
</evidence>
<evidence type="ECO:0000256" key="1">
    <source>
        <dbReference type="ARBA" id="ARBA00004651"/>
    </source>
</evidence>
<dbReference type="EMBL" id="NUUR01000127">
    <property type="protein sequence ID" value="PHG74557.1"/>
    <property type="molecule type" value="Genomic_DNA"/>
</dbReference>
<dbReference type="AlphaFoldDB" id="A0A9X7HJS3"/>
<keyword evidence="5 7" id="KW-1133">Transmembrane helix</keyword>
<evidence type="ECO:0000256" key="3">
    <source>
        <dbReference type="ARBA" id="ARBA00022475"/>
    </source>
</evidence>
<feature type="domain" description="Polysaccharide chain length determinant N-terminal" evidence="8">
    <location>
        <begin position="4"/>
        <end position="93"/>
    </location>
</feature>
<protein>
    <recommendedName>
        <fullName evidence="8">Polysaccharide chain length determinant N-terminal domain-containing protein</fullName>
    </recommendedName>
</protein>
<dbReference type="Proteomes" id="UP000225135">
    <property type="component" value="Unassembled WGS sequence"/>
</dbReference>
<reference evidence="9 10" key="1">
    <citation type="submission" date="2017-09" db="EMBL/GenBank/DDBJ databases">
        <title>Large-scale bioinformatics analysis of Bacillus genomes uncovers conserved roles of natural products in bacterial physiology.</title>
        <authorList>
            <consortium name="Agbiome Team Llc"/>
            <person name="Bleich R.M."/>
            <person name="Grubbs K.J."/>
            <person name="Santa Maria K.C."/>
            <person name="Allen S.E."/>
            <person name="Farag S."/>
            <person name="Shank E.A."/>
            <person name="Bowers A."/>
        </authorList>
    </citation>
    <scope>NUCLEOTIDE SEQUENCE [LARGE SCALE GENOMIC DNA]</scope>
    <source>
        <strain evidence="9 10">AFS029792</strain>
    </source>
</reference>
<accession>A0A9X7HJS3</accession>
<dbReference type="InterPro" id="IPR003856">
    <property type="entry name" value="LPS_length_determ_N"/>
</dbReference>
<dbReference type="Pfam" id="PF02706">
    <property type="entry name" value="Wzz"/>
    <property type="match status" value="1"/>
</dbReference>
<evidence type="ECO:0000256" key="2">
    <source>
        <dbReference type="ARBA" id="ARBA00006683"/>
    </source>
</evidence>
<gene>
    <name evidence="9" type="ORF">COI69_29830</name>
</gene>
<name>A0A9X7HJS3_BACCE</name>
<proteinExistence type="inferred from homology"/>
<dbReference type="RefSeq" id="WP_016083938.1">
    <property type="nucleotide sequence ID" value="NZ_NUQH01000049.1"/>
</dbReference>
<dbReference type="PANTHER" id="PTHR32309:SF13">
    <property type="entry name" value="FERRIC ENTEROBACTIN TRANSPORT PROTEIN FEPE"/>
    <property type="match status" value="1"/>
</dbReference>
<evidence type="ECO:0000259" key="8">
    <source>
        <dbReference type="Pfam" id="PF02706"/>
    </source>
</evidence>
<keyword evidence="3" id="KW-1003">Cell membrane</keyword>
<sequence>MQNITLNDFLKLSKKYIWLFIMLPIIVVTIVYAINKIILPPKYEATTQLLISSKKAGAEAQSFDDVRSSMQLVETFSSIVQSEKTMNDVASQLHLKRISDKVSVITNEKSLIINIKVAGKDKQQIVKVANAVAVEAQGKFQDLFEGMKVNILEKTYNAKEVSIKYQLILGAIAGLMSSFIMIYALLFFNSIITKEEQIKQMGYIVLGDIPQMKK</sequence>
<keyword evidence="4 7" id="KW-0812">Transmembrane</keyword>
<evidence type="ECO:0000256" key="5">
    <source>
        <dbReference type="ARBA" id="ARBA00022989"/>
    </source>
</evidence>
<organism evidence="9 10">
    <name type="scientific">Bacillus cereus</name>
    <dbReference type="NCBI Taxonomy" id="1396"/>
    <lineage>
        <taxon>Bacteria</taxon>
        <taxon>Bacillati</taxon>
        <taxon>Bacillota</taxon>
        <taxon>Bacilli</taxon>
        <taxon>Bacillales</taxon>
        <taxon>Bacillaceae</taxon>
        <taxon>Bacillus</taxon>
        <taxon>Bacillus cereus group</taxon>
    </lineage>
</organism>
<comment type="subcellular location">
    <subcellularLocation>
        <location evidence="1">Cell membrane</location>
        <topology evidence="1">Multi-pass membrane protein</topology>
    </subcellularLocation>
</comment>
<dbReference type="GO" id="GO:0005886">
    <property type="term" value="C:plasma membrane"/>
    <property type="evidence" value="ECO:0007669"/>
    <property type="project" value="UniProtKB-SubCell"/>
</dbReference>
<comment type="caution">
    <text evidence="9">The sequence shown here is derived from an EMBL/GenBank/DDBJ whole genome shotgun (WGS) entry which is preliminary data.</text>
</comment>
<evidence type="ECO:0000313" key="9">
    <source>
        <dbReference type="EMBL" id="PHG74557.1"/>
    </source>
</evidence>